<dbReference type="CDD" id="cd17535">
    <property type="entry name" value="REC_NarL-like"/>
    <property type="match status" value="1"/>
</dbReference>
<dbReference type="Pfam" id="PF00196">
    <property type="entry name" value="GerE"/>
    <property type="match status" value="1"/>
</dbReference>
<dbReference type="InterPro" id="IPR016032">
    <property type="entry name" value="Sig_transdc_resp-reg_C-effctor"/>
</dbReference>
<evidence type="ECO:0000256" key="3">
    <source>
        <dbReference type="PROSITE-ProRule" id="PRU00169"/>
    </source>
</evidence>
<dbReference type="InterPro" id="IPR001789">
    <property type="entry name" value="Sig_transdc_resp-reg_receiver"/>
</dbReference>
<evidence type="ECO:0000259" key="5">
    <source>
        <dbReference type="PROSITE" id="PS50110"/>
    </source>
</evidence>
<dbReference type="EMBL" id="BAAAGS010000019">
    <property type="protein sequence ID" value="GAA0530494.1"/>
    <property type="molecule type" value="Genomic_DNA"/>
</dbReference>
<proteinExistence type="predicted"/>
<dbReference type="PROSITE" id="PS50110">
    <property type="entry name" value="RESPONSE_REGULATORY"/>
    <property type="match status" value="1"/>
</dbReference>
<dbReference type="SUPFAM" id="SSF52172">
    <property type="entry name" value="CheY-like"/>
    <property type="match status" value="1"/>
</dbReference>
<dbReference type="SUPFAM" id="SSF46894">
    <property type="entry name" value="C-terminal effector domain of the bipartite response regulators"/>
    <property type="match status" value="1"/>
</dbReference>
<keyword evidence="7" id="KW-1185">Reference proteome</keyword>
<feature type="modified residue" description="4-aspartylphosphate" evidence="3">
    <location>
        <position position="58"/>
    </location>
</feature>
<keyword evidence="2" id="KW-0238">DNA-binding</keyword>
<comment type="caution">
    <text evidence="6">The sequence shown here is derived from an EMBL/GenBank/DDBJ whole genome shotgun (WGS) entry which is preliminary data.</text>
</comment>
<evidence type="ECO:0000259" key="4">
    <source>
        <dbReference type="PROSITE" id="PS50043"/>
    </source>
</evidence>
<evidence type="ECO:0000256" key="1">
    <source>
        <dbReference type="ARBA" id="ARBA00022553"/>
    </source>
</evidence>
<feature type="domain" description="HTH luxR-type" evidence="4">
    <location>
        <begin position="143"/>
        <end position="208"/>
    </location>
</feature>
<dbReference type="Gene3D" id="3.40.50.2300">
    <property type="match status" value="1"/>
</dbReference>
<evidence type="ECO:0000313" key="7">
    <source>
        <dbReference type="Proteomes" id="UP001500729"/>
    </source>
</evidence>
<accession>A0ABP3N028</accession>
<dbReference type="SMART" id="SM00421">
    <property type="entry name" value="HTH_LUXR"/>
    <property type="match status" value="1"/>
</dbReference>
<feature type="domain" description="Response regulatory" evidence="5">
    <location>
        <begin position="7"/>
        <end position="123"/>
    </location>
</feature>
<dbReference type="RefSeq" id="WP_009946731.1">
    <property type="nucleotide sequence ID" value="NZ_BAAAGS010000019.1"/>
</dbReference>
<evidence type="ECO:0000313" key="6">
    <source>
        <dbReference type="EMBL" id="GAA0530494.1"/>
    </source>
</evidence>
<dbReference type="InterPro" id="IPR011006">
    <property type="entry name" value="CheY-like_superfamily"/>
</dbReference>
<organism evidence="6 7">
    <name type="scientific">Saccharopolyspora erythraea</name>
    <name type="common">Streptomyces erythraeus</name>
    <dbReference type="NCBI Taxonomy" id="1836"/>
    <lineage>
        <taxon>Bacteria</taxon>
        <taxon>Bacillati</taxon>
        <taxon>Actinomycetota</taxon>
        <taxon>Actinomycetes</taxon>
        <taxon>Pseudonocardiales</taxon>
        <taxon>Pseudonocardiaceae</taxon>
        <taxon>Saccharopolyspora</taxon>
    </lineage>
</organism>
<sequence>MVSEDIRLVVVDDHPVVTDGVRLLLRDDPAIRVVGSAADAATAVRLVGRAQPHVVLLDLRLPDAMASEIVAPLREAAPAARILVFTAYRDHAALQATLDAGVDGCLLKDAGATDLVSAVHQAAHGIPIFDPRVGERAAPRMRSRLHDTGLTQREYDVLRHAAAGRTNPEIADQLGLTRHTVTGYLRNAMRKLNARNRIELIAKAAQSGLL</sequence>
<dbReference type="PROSITE" id="PS50043">
    <property type="entry name" value="HTH_LUXR_2"/>
    <property type="match status" value="1"/>
</dbReference>
<reference evidence="7" key="1">
    <citation type="journal article" date="2019" name="Int. J. Syst. Evol. Microbiol.">
        <title>The Global Catalogue of Microorganisms (GCM) 10K type strain sequencing project: providing services to taxonomists for standard genome sequencing and annotation.</title>
        <authorList>
            <consortium name="The Broad Institute Genomics Platform"/>
            <consortium name="The Broad Institute Genome Sequencing Center for Infectious Disease"/>
            <person name="Wu L."/>
            <person name="Ma J."/>
        </authorList>
    </citation>
    <scope>NUCLEOTIDE SEQUENCE [LARGE SCALE GENOMIC DNA]</scope>
    <source>
        <strain evidence="7">JCM 10303</strain>
    </source>
</reference>
<dbReference type="InterPro" id="IPR039420">
    <property type="entry name" value="WalR-like"/>
</dbReference>
<protein>
    <submittedName>
        <fullName evidence="6">Response regulator transcription factor</fullName>
    </submittedName>
</protein>
<dbReference type="Proteomes" id="UP001500729">
    <property type="component" value="Unassembled WGS sequence"/>
</dbReference>
<dbReference type="InterPro" id="IPR058245">
    <property type="entry name" value="NreC/VraR/RcsB-like_REC"/>
</dbReference>
<gene>
    <name evidence="6" type="ORF">GCM10009533_32140</name>
</gene>
<dbReference type="Pfam" id="PF00072">
    <property type="entry name" value="Response_reg"/>
    <property type="match status" value="1"/>
</dbReference>
<dbReference type="PROSITE" id="PS00622">
    <property type="entry name" value="HTH_LUXR_1"/>
    <property type="match status" value="1"/>
</dbReference>
<dbReference type="InterPro" id="IPR000792">
    <property type="entry name" value="Tscrpt_reg_LuxR_C"/>
</dbReference>
<name>A0ABP3N028_SACER</name>
<dbReference type="PANTHER" id="PTHR43214">
    <property type="entry name" value="TWO-COMPONENT RESPONSE REGULATOR"/>
    <property type="match status" value="1"/>
</dbReference>
<evidence type="ECO:0000256" key="2">
    <source>
        <dbReference type="ARBA" id="ARBA00023125"/>
    </source>
</evidence>
<dbReference type="SMART" id="SM00448">
    <property type="entry name" value="REC"/>
    <property type="match status" value="1"/>
</dbReference>
<keyword evidence="1 3" id="KW-0597">Phosphoprotein</keyword>
<dbReference type="PRINTS" id="PR00038">
    <property type="entry name" value="HTHLUXR"/>
</dbReference>
<dbReference type="CDD" id="cd06170">
    <property type="entry name" value="LuxR_C_like"/>
    <property type="match status" value="1"/>
</dbReference>